<gene>
    <name evidence="1" type="ORF">I4F81_012190</name>
</gene>
<dbReference type="Proteomes" id="UP000798662">
    <property type="component" value="Chromosome 3"/>
</dbReference>
<evidence type="ECO:0000313" key="2">
    <source>
        <dbReference type="Proteomes" id="UP000798662"/>
    </source>
</evidence>
<keyword evidence="2" id="KW-1185">Reference proteome</keyword>
<proteinExistence type="predicted"/>
<protein>
    <submittedName>
        <fullName evidence="1">Uncharacterized protein</fullName>
    </submittedName>
</protein>
<name>A0ACC3CHZ7_PYRYE</name>
<sequence>MPAALQATPLCFTAPPPSVQQWNRHRRQALPDKARGGWVAGAKQPACSVAGTTAAAGAWPPRCPITMTVAQPASRVGRVDTTARAVAAPPMASGAAAHVAASPGMTVVMVYGTLKRGFPNAPLLTNSIYLGRCTTVGAYPLVVGGDWYSPYLLASPGKGHRVVGELYAVTPDALAALDVLENVGVNYSRELIDVVGPRGEVRSVHTYLKVNYTRELARGECLVDYQDRRYVPRTERARYAVPPGCMAASQASSVTVGGKA</sequence>
<organism evidence="1 2">
    <name type="scientific">Pyropia yezoensis</name>
    <name type="common">Susabi-nori</name>
    <name type="synonym">Porphyra yezoensis</name>
    <dbReference type="NCBI Taxonomy" id="2788"/>
    <lineage>
        <taxon>Eukaryota</taxon>
        <taxon>Rhodophyta</taxon>
        <taxon>Bangiophyceae</taxon>
        <taxon>Bangiales</taxon>
        <taxon>Bangiaceae</taxon>
        <taxon>Pyropia</taxon>
    </lineage>
</organism>
<comment type="caution">
    <text evidence="1">The sequence shown here is derived from an EMBL/GenBank/DDBJ whole genome shotgun (WGS) entry which is preliminary data.</text>
</comment>
<dbReference type="EMBL" id="CM020620">
    <property type="protein sequence ID" value="KAK1869723.1"/>
    <property type="molecule type" value="Genomic_DNA"/>
</dbReference>
<accession>A0ACC3CHZ7</accession>
<evidence type="ECO:0000313" key="1">
    <source>
        <dbReference type="EMBL" id="KAK1869723.1"/>
    </source>
</evidence>
<reference evidence="1" key="1">
    <citation type="submission" date="2019-11" db="EMBL/GenBank/DDBJ databases">
        <title>Nori genome reveals adaptations in red seaweeds to the harsh intertidal environment.</title>
        <authorList>
            <person name="Wang D."/>
            <person name="Mao Y."/>
        </authorList>
    </citation>
    <scope>NUCLEOTIDE SEQUENCE</scope>
    <source>
        <tissue evidence="1">Gametophyte</tissue>
    </source>
</reference>